<dbReference type="STRING" id="4540.A0A3L6Q2L8"/>
<evidence type="ECO:0000256" key="2">
    <source>
        <dbReference type="SAM" id="MobiDB-lite"/>
    </source>
</evidence>
<protein>
    <recommendedName>
        <fullName evidence="1">Protein FAR1-RELATED SEQUENCE</fullName>
    </recommendedName>
</protein>
<keyword evidence="1" id="KW-0863">Zinc-finger</keyword>
<dbReference type="GO" id="GO:0006355">
    <property type="term" value="P:regulation of DNA-templated transcription"/>
    <property type="evidence" value="ECO:0007669"/>
    <property type="project" value="UniProtKB-UniRule"/>
</dbReference>
<comment type="similarity">
    <text evidence="1">Belongs to the FHY3/FAR1 family.</text>
</comment>
<keyword evidence="5" id="KW-1185">Reference proteome</keyword>
<dbReference type="InterPro" id="IPR018289">
    <property type="entry name" value="MULE_transposase_dom"/>
</dbReference>
<gene>
    <name evidence="4" type="ORF">C2845_PM17G05590</name>
</gene>
<feature type="compositionally biased region" description="Basic and acidic residues" evidence="2">
    <location>
        <begin position="62"/>
        <end position="83"/>
    </location>
</feature>
<comment type="caution">
    <text evidence="4">The sequence shown here is derived from an EMBL/GenBank/DDBJ whole genome shotgun (WGS) entry which is preliminary data.</text>
</comment>
<dbReference type="GO" id="GO:0008270">
    <property type="term" value="F:zinc ion binding"/>
    <property type="evidence" value="ECO:0007669"/>
    <property type="project" value="UniProtKB-UniRule"/>
</dbReference>
<dbReference type="InterPro" id="IPR031052">
    <property type="entry name" value="FHY3/FAR1"/>
</dbReference>
<evidence type="ECO:0000313" key="5">
    <source>
        <dbReference type="Proteomes" id="UP000275267"/>
    </source>
</evidence>
<evidence type="ECO:0000256" key="1">
    <source>
        <dbReference type="RuleBase" id="RU367018"/>
    </source>
</evidence>
<proteinExistence type="inferred from homology"/>
<comment type="function">
    <text evidence="1">Putative transcription activator involved in regulating light control of development.</text>
</comment>
<dbReference type="GO" id="GO:0005634">
    <property type="term" value="C:nucleus"/>
    <property type="evidence" value="ECO:0007669"/>
    <property type="project" value="UniProtKB-SubCell"/>
</dbReference>
<dbReference type="Pfam" id="PF10551">
    <property type="entry name" value="MULE"/>
    <property type="match status" value="1"/>
</dbReference>
<accession>A0A3L6Q2L8</accession>
<dbReference type="AlphaFoldDB" id="A0A3L6Q2L8"/>
<keyword evidence="1" id="KW-0539">Nucleus</keyword>
<name>A0A3L6Q2L8_PANMI</name>
<feature type="domain" description="MULE transposase" evidence="3">
    <location>
        <begin position="138"/>
        <end position="206"/>
    </location>
</feature>
<evidence type="ECO:0000259" key="3">
    <source>
        <dbReference type="Pfam" id="PF10551"/>
    </source>
</evidence>
<dbReference type="PANTHER" id="PTHR31669">
    <property type="entry name" value="PROTEIN FAR1-RELATED SEQUENCE 10-RELATED"/>
    <property type="match status" value="1"/>
</dbReference>
<dbReference type="PANTHER" id="PTHR31669:SF217">
    <property type="entry name" value="PROTEIN FAR1-RELATED SEQUENCE"/>
    <property type="match status" value="1"/>
</dbReference>
<dbReference type="Proteomes" id="UP000275267">
    <property type="component" value="Unassembled WGS sequence"/>
</dbReference>
<dbReference type="OrthoDB" id="685074at2759"/>
<reference evidence="5" key="1">
    <citation type="journal article" date="2019" name="Nat. Commun.">
        <title>The genome of broomcorn millet.</title>
        <authorList>
            <person name="Zou C."/>
            <person name="Miki D."/>
            <person name="Li D."/>
            <person name="Tang Q."/>
            <person name="Xiao L."/>
            <person name="Rajput S."/>
            <person name="Deng P."/>
            <person name="Jia W."/>
            <person name="Huang R."/>
            <person name="Zhang M."/>
            <person name="Sun Y."/>
            <person name="Hu J."/>
            <person name="Fu X."/>
            <person name="Schnable P.S."/>
            <person name="Li F."/>
            <person name="Zhang H."/>
            <person name="Feng B."/>
            <person name="Zhu X."/>
            <person name="Liu R."/>
            <person name="Schnable J.C."/>
            <person name="Zhu J.-K."/>
            <person name="Zhang H."/>
        </authorList>
    </citation>
    <scope>NUCLEOTIDE SEQUENCE [LARGE SCALE GENOMIC DNA]</scope>
</reference>
<dbReference type="EMBL" id="PQIB02000014">
    <property type="protein sequence ID" value="RLM70192.1"/>
    <property type="molecule type" value="Genomic_DNA"/>
</dbReference>
<sequence>MDKNLDPRFLPNHEANFESLDVAYEFYRAYTELAGFPIKKNRTRTNGKEFNCSFDGKHKMKIGNDRRTSKTSKRDGRDAHFQEERIDDIPKLQTLLRECKINNPQFFRESQLDEKNVVRNVFWSNASQQGDYADDSSVMTFDTTYRTNHYSMPLAMFIGFNNQLRNVVFGPTLLRDERADIVHWLFRQFRVCMGGNDPIVVSTDFTSIYYGYDKQLSRVYTRAVYKEFTCRYKSSTAFHVRPDSSKANYCLVKHTRPPTNFPWLCHEFWVKPVVNEEMLEESEFNCECMRIEPTVIFEYIHDIHRISQ</sequence>
<comment type="subcellular location">
    <subcellularLocation>
        <location evidence="1">Nucleus</location>
    </subcellularLocation>
</comment>
<keyword evidence="1" id="KW-0479">Metal-binding</keyword>
<evidence type="ECO:0000313" key="4">
    <source>
        <dbReference type="EMBL" id="RLM70192.1"/>
    </source>
</evidence>
<feature type="region of interest" description="Disordered" evidence="2">
    <location>
        <begin position="61"/>
        <end position="83"/>
    </location>
</feature>
<keyword evidence="1" id="KW-0862">Zinc</keyword>
<organism evidence="4 5">
    <name type="scientific">Panicum miliaceum</name>
    <name type="common">Proso millet</name>
    <name type="synonym">Broomcorn millet</name>
    <dbReference type="NCBI Taxonomy" id="4540"/>
    <lineage>
        <taxon>Eukaryota</taxon>
        <taxon>Viridiplantae</taxon>
        <taxon>Streptophyta</taxon>
        <taxon>Embryophyta</taxon>
        <taxon>Tracheophyta</taxon>
        <taxon>Spermatophyta</taxon>
        <taxon>Magnoliopsida</taxon>
        <taxon>Liliopsida</taxon>
        <taxon>Poales</taxon>
        <taxon>Poaceae</taxon>
        <taxon>PACMAD clade</taxon>
        <taxon>Panicoideae</taxon>
        <taxon>Panicodae</taxon>
        <taxon>Paniceae</taxon>
        <taxon>Panicinae</taxon>
        <taxon>Panicum</taxon>
        <taxon>Panicum sect. Panicum</taxon>
    </lineage>
</organism>